<comment type="caution">
    <text evidence="7">The sequence shown here is derived from an EMBL/GenBank/DDBJ whole genome shotgun (WGS) entry which is preliminary data.</text>
</comment>
<evidence type="ECO:0000256" key="2">
    <source>
        <dbReference type="ARBA" id="ARBA00022723"/>
    </source>
</evidence>
<keyword evidence="8" id="KW-1185">Reference proteome</keyword>
<dbReference type="Proteomes" id="UP000655420">
    <property type="component" value="Unassembled WGS sequence"/>
</dbReference>
<dbReference type="FunFam" id="1.10.150.120:FF:000003">
    <property type="entry name" value="Carbon monoxide dehydrogenase, small subunit"/>
    <property type="match status" value="1"/>
</dbReference>
<evidence type="ECO:0000256" key="5">
    <source>
        <dbReference type="ARBA" id="ARBA00023014"/>
    </source>
</evidence>
<dbReference type="PROSITE" id="PS51085">
    <property type="entry name" value="2FE2S_FER_2"/>
    <property type="match status" value="1"/>
</dbReference>
<dbReference type="Gene3D" id="1.10.150.120">
    <property type="entry name" value="[2Fe-2S]-binding domain"/>
    <property type="match status" value="1"/>
</dbReference>
<sequence>MAKMHVKMTVNGTQVEALAEPRTLLIHFLREELGITGPHIGCETSHCGACTVDVDGRSVKSCTMFVGQANGASVTTVEGLVNPDGSLGVLQEMFREHHGLQCGFCTPGMITRAHRLLQENPNPSEEEVRFGMSGNLCRCTGYQNIVKAIMAAAAVLRGEKEAAE</sequence>
<dbReference type="PANTHER" id="PTHR44379:SF5">
    <property type="entry name" value="OXIDOREDUCTASE WITH IRON-SULFUR SUBUNIT"/>
    <property type="match status" value="1"/>
</dbReference>
<dbReference type="InterPro" id="IPR002888">
    <property type="entry name" value="2Fe-2S-bd"/>
</dbReference>
<dbReference type="PANTHER" id="PTHR44379">
    <property type="entry name" value="OXIDOREDUCTASE WITH IRON-SULFUR SUBUNIT"/>
    <property type="match status" value="1"/>
</dbReference>
<evidence type="ECO:0000313" key="8">
    <source>
        <dbReference type="Proteomes" id="UP000655420"/>
    </source>
</evidence>
<accession>A0A8J7M6Y0</accession>
<keyword evidence="4" id="KW-0408">Iron</keyword>
<name>A0A8J7M6Y0_9RHOB</name>
<dbReference type="EMBL" id="JAEHHL010000005">
    <property type="protein sequence ID" value="MBK0399479.1"/>
    <property type="molecule type" value="Genomic_DNA"/>
</dbReference>
<dbReference type="SUPFAM" id="SSF47741">
    <property type="entry name" value="CO dehydrogenase ISP C-domain like"/>
    <property type="match status" value="1"/>
</dbReference>
<dbReference type="GO" id="GO:0051537">
    <property type="term" value="F:2 iron, 2 sulfur cluster binding"/>
    <property type="evidence" value="ECO:0007669"/>
    <property type="project" value="UniProtKB-KW"/>
</dbReference>
<dbReference type="GO" id="GO:0016491">
    <property type="term" value="F:oxidoreductase activity"/>
    <property type="evidence" value="ECO:0007669"/>
    <property type="project" value="UniProtKB-KW"/>
</dbReference>
<evidence type="ECO:0000259" key="6">
    <source>
        <dbReference type="PROSITE" id="PS51085"/>
    </source>
</evidence>
<dbReference type="InterPro" id="IPR036884">
    <property type="entry name" value="2Fe-2S-bd_dom_sf"/>
</dbReference>
<gene>
    <name evidence="7" type="ORF">H0I76_09775</name>
</gene>
<reference evidence="7" key="1">
    <citation type="submission" date="2020-12" db="EMBL/GenBank/DDBJ databases">
        <title>Bacterial taxonomy.</title>
        <authorList>
            <person name="Pan X."/>
        </authorList>
    </citation>
    <scope>NUCLEOTIDE SEQUENCE</scope>
    <source>
        <strain evidence="7">M0105</strain>
    </source>
</reference>
<evidence type="ECO:0000256" key="3">
    <source>
        <dbReference type="ARBA" id="ARBA00023002"/>
    </source>
</evidence>
<feature type="domain" description="2Fe-2S ferredoxin-type" evidence="6">
    <location>
        <begin position="4"/>
        <end position="80"/>
    </location>
</feature>
<dbReference type="AlphaFoldDB" id="A0A8J7M6Y0"/>
<protein>
    <submittedName>
        <fullName evidence="7">(2Fe-2S)-binding protein</fullName>
    </submittedName>
</protein>
<dbReference type="SUPFAM" id="SSF54292">
    <property type="entry name" value="2Fe-2S ferredoxin-like"/>
    <property type="match status" value="1"/>
</dbReference>
<dbReference type="RefSeq" id="WP_200609682.1">
    <property type="nucleotide sequence ID" value="NZ_JAEHHL010000005.1"/>
</dbReference>
<evidence type="ECO:0000256" key="4">
    <source>
        <dbReference type="ARBA" id="ARBA00023004"/>
    </source>
</evidence>
<dbReference type="Pfam" id="PF01799">
    <property type="entry name" value="Fer2_2"/>
    <property type="match status" value="1"/>
</dbReference>
<keyword evidence="1" id="KW-0001">2Fe-2S</keyword>
<dbReference type="InterPro" id="IPR012675">
    <property type="entry name" value="Beta-grasp_dom_sf"/>
</dbReference>
<dbReference type="GO" id="GO:0046872">
    <property type="term" value="F:metal ion binding"/>
    <property type="evidence" value="ECO:0007669"/>
    <property type="project" value="UniProtKB-KW"/>
</dbReference>
<evidence type="ECO:0000256" key="1">
    <source>
        <dbReference type="ARBA" id="ARBA00022714"/>
    </source>
</evidence>
<dbReference type="Pfam" id="PF00111">
    <property type="entry name" value="Fer2"/>
    <property type="match status" value="1"/>
</dbReference>
<keyword evidence="5" id="KW-0411">Iron-sulfur</keyword>
<organism evidence="7 8">
    <name type="scientific">Thermohalobaculum xanthum</name>
    <dbReference type="NCBI Taxonomy" id="2753746"/>
    <lineage>
        <taxon>Bacteria</taxon>
        <taxon>Pseudomonadati</taxon>
        <taxon>Pseudomonadota</taxon>
        <taxon>Alphaproteobacteria</taxon>
        <taxon>Rhodobacterales</taxon>
        <taxon>Paracoccaceae</taxon>
        <taxon>Thermohalobaculum</taxon>
    </lineage>
</organism>
<dbReference type="FunFam" id="3.10.20.30:FF:000020">
    <property type="entry name" value="Xanthine dehydrogenase iron-sulfur subunit"/>
    <property type="match status" value="1"/>
</dbReference>
<dbReference type="InterPro" id="IPR001041">
    <property type="entry name" value="2Fe-2S_ferredoxin-type"/>
</dbReference>
<dbReference type="CDD" id="cd00207">
    <property type="entry name" value="fer2"/>
    <property type="match status" value="1"/>
</dbReference>
<keyword evidence="3" id="KW-0560">Oxidoreductase</keyword>
<evidence type="ECO:0000313" key="7">
    <source>
        <dbReference type="EMBL" id="MBK0399479.1"/>
    </source>
</evidence>
<dbReference type="InterPro" id="IPR036010">
    <property type="entry name" value="2Fe-2S_ferredoxin-like_sf"/>
</dbReference>
<dbReference type="Gene3D" id="3.10.20.30">
    <property type="match status" value="1"/>
</dbReference>
<proteinExistence type="predicted"/>
<dbReference type="InterPro" id="IPR051452">
    <property type="entry name" value="Diverse_Oxidoreductases"/>
</dbReference>
<keyword evidence="2" id="KW-0479">Metal-binding</keyword>